<gene>
    <name evidence="3" type="ordered locus">Paes_1077</name>
</gene>
<dbReference type="EMBL" id="CP001108">
    <property type="protein sequence ID" value="ACF46112.1"/>
    <property type="molecule type" value="Genomic_DNA"/>
</dbReference>
<name>B4S7S5_PROA2</name>
<sequence length="304" mass="33280">MAEKKPNIRVPVIIAVIFAIAVLALATSRLASHFLKNEESPVSGTLTVAADSLLAPVITRIGESFVSYYPDAVLDVQKKRTQDLIYDFAMGRIQAAVLTGEPTEEERAVIDGNGRSFRLEPVARGAVVCLVHTNSSSMNIGIDALHDLYTSGTSQEGLKPFINGEHQRFQRLVMALIAPDARHLTAWKAASDREVFETVMRDPAAIGFLPVTSVRAFMSEMSGSPRLPVIAAVTTGSENPAVLPSQDAIYEGRYPLCYTLYYLYDPYLPLATGFGAWMTEQGQKGFMRSALAPYRLPSRTIHLD</sequence>
<evidence type="ECO:0000313" key="3">
    <source>
        <dbReference type="EMBL" id="ACF46112.1"/>
    </source>
</evidence>
<keyword evidence="4" id="KW-1185">Reference proteome</keyword>
<dbReference type="PANTHER" id="PTHR30570:SF1">
    <property type="entry name" value="PHOSPHATE-BINDING PROTEIN PSTS"/>
    <property type="match status" value="1"/>
</dbReference>
<dbReference type="KEGG" id="paa:Paes_1077"/>
<dbReference type="SUPFAM" id="SSF53850">
    <property type="entry name" value="Periplasmic binding protein-like II"/>
    <property type="match status" value="1"/>
</dbReference>
<dbReference type="Gene3D" id="3.40.190.10">
    <property type="entry name" value="Periplasmic binding protein-like II"/>
    <property type="match status" value="3"/>
</dbReference>
<dbReference type="eggNOG" id="COG0226">
    <property type="taxonomic scope" value="Bacteria"/>
</dbReference>
<keyword evidence="1" id="KW-0732">Signal</keyword>
<dbReference type="RefSeq" id="WP_012505649.1">
    <property type="nucleotide sequence ID" value="NC_011059.1"/>
</dbReference>
<dbReference type="Pfam" id="PF12849">
    <property type="entry name" value="PBP_like_2"/>
    <property type="match status" value="1"/>
</dbReference>
<evidence type="ECO:0000313" key="4">
    <source>
        <dbReference type="Proteomes" id="UP000002725"/>
    </source>
</evidence>
<evidence type="ECO:0000259" key="2">
    <source>
        <dbReference type="Pfam" id="PF12849"/>
    </source>
</evidence>
<evidence type="ECO:0000256" key="1">
    <source>
        <dbReference type="ARBA" id="ARBA00022729"/>
    </source>
</evidence>
<dbReference type="AlphaFoldDB" id="B4S7S5"/>
<organism evidence="3 4">
    <name type="scientific">Prosthecochloris aestuarii (strain DSM 271 / SK 413)</name>
    <dbReference type="NCBI Taxonomy" id="290512"/>
    <lineage>
        <taxon>Bacteria</taxon>
        <taxon>Pseudomonadati</taxon>
        <taxon>Chlorobiota</taxon>
        <taxon>Chlorobiia</taxon>
        <taxon>Chlorobiales</taxon>
        <taxon>Chlorobiaceae</taxon>
        <taxon>Prosthecochloris</taxon>
    </lineage>
</organism>
<dbReference type="PANTHER" id="PTHR30570">
    <property type="entry name" value="PERIPLASMIC PHOSPHATE BINDING COMPONENT OF PHOSPHATE ABC TRANSPORTER"/>
    <property type="match status" value="1"/>
</dbReference>
<protein>
    <submittedName>
        <fullName evidence="3">Phosphate-binding protein, putative</fullName>
    </submittedName>
</protein>
<accession>B4S7S5</accession>
<dbReference type="STRING" id="290512.Paes_1077"/>
<reference evidence="3" key="1">
    <citation type="submission" date="2008-06" db="EMBL/GenBank/DDBJ databases">
        <title>Complete sequence of chromosome of Prosthecochloris aestuarii DSM 271.</title>
        <authorList>
            <consortium name="US DOE Joint Genome Institute"/>
            <person name="Lucas S."/>
            <person name="Copeland A."/>
            <person name="Lapidus A."/>
            <person name="Glavina del Rio T."/>
            <person name="Dalin E."/>
            <person name="Tice H."/>
            <person name="Bruce D."/>
            <person name="Goodwin L."/>
            <person name="Pitluck S."/>
            <person name="Schmutz J."/>
            <person name="Larimer F."/>
            <person name="Land M."/>
            <person name="Hauser L."/>
            <person name="Kyrpides N."/>
            <person name="Anderson I."/>
            <person name="Liu Z."/>
            <person name="Li T."/>
            <person name="Zhao F."/>
            <person name="Overmann J."/>
            <person name="Bryant D.A."/>
            <person name="Richardson P."/>
        </authorList>
    </citation>
    <scope>NUCLEOTIDE SEQUENCE [LARGE SCALE GENOMIC DNA]</scope>
    <source>
        <strain evidence="3">DSM 271</strain>
    </source>
</reference>
<dbReference type="HOGENOM" id="CLU_061152_0_0_10"/>
<dbReference type="Proteomes" id="UP000002725">
    <property type="component" value="Chromosome"/>
</dbReference>
<feature type="domain" description="PBP" evidence="2">
    <location>
        <begin position="38"/>
        <end position="279"/>
    </location>
</feature>
<dbReference type="InterPro" id="IPR024370">
    <property type="entry name" value="PBP_domain"/>
</dbReference>
<dbReference type="InterPro" id="IPR050811">
    <property type="entry name" value="Phosphate_ABC_transporter"/>
</dbReference>
<proteinExistence type="predicted"/>